<dbReference type="Gene3D" id="3.40.50.300">
    <property type="entry name" value="P-loop containing nucleotide triphosphate hydrolases"/>
    <property type="match status" value="2"/>
</dbReference>
<protein>
    <recommendedName>
        <fullName evidence="3">Nuclease SbcCD subunit C</fullName>
    </recommendedName>
</protein>
<comment type="similarity">
    <text evidence="1">Belongs to the SMC family. SbcC subfamily.</text>
</comment>
<evidence type="ECO:0000256" key="4">
    <source>
        <dbReference type="SAM" id="Coils"/>
    </source>
</evidence>
<sequence>MIPLRLIIQNFRAIEHADIDLSAVSLAAIAGRNGAGKSSAFTLAPRFALFGDVINGVSMDNLVRRGAQEMSVEFQFEHQGSLFRAIRTRSTKGKGKSTLELQERVGDKWESRSAEKITDTEAVIRNLLNLDDETFTASSMILQGQANAFTGATAGKRKEILSQILGLNVYELLQERARQRANLLNIEIEKTKDKILTLDERLSHLPNKEDELRSLEELNAFTQKQLADKESSVRELEAKVTLLDNKQARCRQIDQDVQVIDQETASLQNERADLQARLERVEKILAHESEILAKSVELEAVKETMTSLEARKPELERLRRDLAATEADLHQMDEGLIKLAERINILKLQLADREKIKQEADEYERESGRLREYEEKAERWNLLEAELGSLDAQHAGELLRLDTEERRLKEKIAALEEQEAHIHDSGCLPTCRFQQAAAVAVAELPGLRRSLAELDCSAANALADLIAEKRREQQEIDHDPEEFRVCKAKVVALQAAANAYAQLAGKEELLQQLEQQHEEKLARKENSSIRRNDLHKQLTILQAALSPVPELQARADSLQPWAELKDSIGAARESSTNARERINAIDREISGKQEHRGNLLAERGGLELDVLKYDAINLDLSTTRDALKHLRRQLATQAEQIGGIKAVLAALDADQQERGRLAAELEPKALRWTRYQTLIKAFGRDGIPAIIIENAVPQLERIANEILGQMSKGKHYVRFETQRELKSRDGVAETLDIMIGDWTAERPYETFSGGEQLRIDYAIRFALAELLAQRAGSKVEWLTIDEGLGSQDAEHRSLVLDSIKSVADRFKRVLVITHIEDAQAAFDQVIRFENADGGVEVHVD</sequence>
<evidence type="ECO:0000313" key="6">
    <source>
        <dbReference type="Proteomes" id="UP000677918"/>
    </source>
</evidence>
<evidence type="ECO:0000256" key="1">
    <source>
        <dbReference type="ARBA" id="ARBA00006930"/>
    </source>
</evidence>
<evidence type="ECO:0000313" key="5">
    <source>
        <dbReference type="EMBL" id="GIQ67417.1"/>
    </source>
</evidence>
<keyword evidence="5" id="KW-0378">Hydrolase</keyword>
<dbReference type="PANTHER" id="PTHR32114">
    <property type="entry name" value="ABC TRANSPORTER ABCH.3"/>
    <property type="match status" value="1"/>
</dbReference>
<dbReference type="RefSeq" id="WP_213410010.1">
    <property type="nucleotide sequence ID" value="NZ_BOVK01000003.1"/>
</dbReference>
<evidence type="ECO:0000256" key="3">
    <source>
        <dbReference type="ARBA" id="ARBA00013368"/>
    </source>
</evidence>
<comment type="caution">
    <text evidence="5">The sequence shown here is derived from an EMBL/GenBank/DDBJ whole genome shotgun (WGS) entry which is preliminary data.</text>
</comment>
<keyword evidence="6" id="KW-1185">Reference proteome</keyword>
<dbReference type="PANTHER" id="PTHR32114:SF2">
    <property type="entry name" value="ABC TRANSPORTER ABCH.3"/>
    <property type="match status" value="1"/>
</dbReference>
<proteinExistence type="inferred from homology"/>
<keyword evidence="5" id="KW-0540">Nuclease</keyword>
<gene>
    <name evidence="5" type="ORF">XYCOK13_02410</name>
</gene>
<evidence type="ECO:0000256" key="2">
    <source>
        <dbReference type="ARBA" id="ARBA00011322"/>
    </source>
</evidence>
<name>A0A8J4M127_9BACL</name>
<dbReference type="SUPFAM" id="SSF52540">
    <property type="entry name" value="P-loop containing nucleoside triphosphate hydrolases"/>
    <property type="match status" value="1"/>
</dbReference>
<reference evidence="5" key="1">
    <citation type="submission" date="2021-04" db="EMBL/GenBank/DDBJ databases">
        <title>Draft genome sequence of Xylanibacillus composti strain K13.</title>
        <authorList>
            <person name="Uke A."/>
            <person name="Chhe C."/>
            <person name="Baramee S."/>
            <person name="Kosugi A."/>
        </authorList>
    </citation>
    <scope>NUCLEOTIDE SEQUENCE</scope>
    <source>
        <strain evidence="5">K13</strain>
    </source>
</reference>
<keyword evidence="4" id="KW-0175">Coiled coil</keyword>
<dbReference type="AlphaFoldDB" id="A0A8J4M127"/>
<dbReference type="Proteomes" id="UP000677918">
    <property type="component" value="Unassembled WGS sequence"/>
</dbReference>
<accession>A0A8J4M127</accession>
<feature type="coiled-coil region" evidence="4">
    <location>
        <begin position="174"/>
        <end position="421"/>
    </location>
</feature>
<feature type="coiled-coil region" evidence="4">
    <location>
        <begin position="496"/>
        <end position="530"/>
    </location>
</feature>
<comment type="subunit">
    <text evidence="2">Heterodimer of SbcC and SbcD.</text>
</comment>
<keyword evidence="5" id="KW-0269">Exonuclease</keyword>
<dbReference type="EMBL" id="BOVK01000003">
    <property type="protein sequence ID" value="GIQ67417.1"/>
    <property type="molecule type" value="Genomic_DNA"/>
</dbReference>
<organism evidence="5 6">
    <name type="scientific">Xylanibacillus composti</name>
    <dbReference type="NCBI Taxonomy" id="1572762"/>
    <lineage>
        <taxon>Bacteria</taxon>
        <taxon>Bacillati</taxon>
        <taxon>Bacillota</taxon>
        <taxon>Bacilli</taxon>
        <taxon>Bacillales</taxon>
        <taxon>Paenibacillaceae</taxon>
        <taxon>Xylanibacillus</taxon>
    </lineage>
</organism>
<dbReference type="GO" id="GO:0004527">
    <property type="term" value="F:exonuclease activity"/>
    <property type="evidence" value="ECO:0007669"/>
    <property type="project" value="UniProtKB-KW"/>
</dbReference>
<dbReference type="InterPro" id="IPR027417">
    <property type="entry name" value="P-loop_NTPase"/>
</dbReference>